<gene>
    <name evidence="1" type="ORF">S01H4_11704</name>
</gene>
<evidence type="ECO:0000313" key="1">
    <source>
        <dbReference type="EMBL" id="GAG57113.1"/>
    </source>
</evidence>
<reference evidence="1" key="1">
    <citation type="journal article" date="2014" name="Front. Microbiol.">
        <title>High frequency of phylogenetically diverse reductive dehalogenase-homologous genes in deep subseafloor sedimentary metagenomes.</title>
        <authorList>
            <person name="Kawai M."/>
            <person name="Futagami T."/>
            <person name="Toyoda A."/>
            <person name="Takaki Y."/>
            <person name="Nishi S."/>
            <person name="Hori S."/>
            <person name="Arai W."/>
            <person name="Tsubouchi T."/>
            <person name="Morono Y."/>
            <person name="Uchiyama I."/>
            <person name="Ito T."/>
            <person name="Fujiyama A."/>
            <person name="Inagaki F."/>
            <person name="Takami H."/>
        </authorList>
    </citation>
    <scope>NUCLEOTIDE SEQUENCE</scope>
    <source>
        <strain evidence="1">Expedition CK06-06</strain>
    </source>
</reference>
<organism evidence="1">
    <name type="scientific">marine sediment metagenome</name>
    <dbReference type="NCBI Taxonomy" id="412755"/>
    <lineage>
        <taxon>unclassified sequences</taxon>
        <taxon>metagenomes</taxon>
        <taxon>ecological metagenomes</taxon>
    </lineage>
</organism>
<dbReference type="AlphaFoldDB" id="X0Z9P2"/>
<protein>
    <submittedName>
        <fullName evidence="1">Uncharacterized protein</fullName>
    </submittedName>
</protein>
<dbReference type="EMBL" id="BART01004800">
    <property type="protein sequence ID" value="GAG57113.1"/>
    <property type="molecule type" value="Genomic_DNA"/>
</dbReference>
<accession>X0Z9P2</accession>
<sequence length="201" mass="21336">MTGSQLDGAWSETCVIGITAVGGTSNMAFHAITETVDIDIGNKDFDVIATLSGARVVKFTPQEPTTITFEAYPQRAGTASGSTGEGFFGMMQTESTVEPLDIDTDNTRTKHRVAIMWTNLSTATTAEQEIGTNYAALRVVAANGYFTSVKPSFTDGILKFTVTYKVPPFNESGTANVAIQSTDVTGATLTALASYTSTTNW</sequence>
<name>X0Z9P2_9ZZZZ</name>
<proteinExistence type="predicted"/>
<comment type="caution">
    <text evidence="1">The sequence shown here is derived from an EMBL/GenBank/DDBJ whole genome shotgun (WGS) entry which is preliminary data.</text>
</comment>